<dbReference type="Proteomes" id="UP000813463">
    <property type="component" value="Chromosome 4"/>
</dbReference>
<keyword evidence="1" id="KW-1185">Reference proteome</keyword>
<dbReference type="GeneID" id="110779229"/>
<sequence length="258" mass="29258">MWKNSPDFHDSISTAWNTTITGSKMYIVTRKLKKVKSALKELNRVGFSDIQAAELSAYQDMLNAQEAMHHNPTDQVLAVQELLATNVYRVKHKDYLEFLKQKAKVDWIKSGDENTTLFHQSIKSRNVHNQVYTIHDMSGEWKDDPVAVSDAFVSYYKSLLCTTHAHRKPVIQQVVQIGPVCSEDHKTILNAPFTAEEVKVALFSIKGNKAPWLDGFGSHFYRDTWQIVGSDIIDVVLDVLYSGKLLKDVNHTAITVIP</sequence>
<accession>A0A9R0JLT6</accession>
<dbReference type="RefSeq" id="XP_021839455.1">
    <property type="nucleotide sequence ID" value="XM_021983763.1"/>
</dbReference>
<reference evidence="1" key="1">
    <citation type="journal article" date="2021" name="Nat. Commun.">
        <title>Genomic analyses provide insights into spinach domestication and the genetic basis of agronomic traits.</title>
        <authorList>
            <person name="Cai X."/>
            <person name="Sun X."/>
            <person name="Xu C."/>
            <person name="Sun H."/>
            <person name="Wang X."/>
            <person name="Ge C."/>
            <person name="Zhang Z."/>
            <person name="Wang Q."/>
            <person name="Fei Z."/>
            <person name="Jiao C."/>
            <person name="Wang Q."/>
        </authorList>
    </citation>
    <scope>NUCLEOTIDE SEQUENCE [LARGE SCALE GENOMIC DNA]</scope>
    <source>
        <strain evidence="1">cv. Varoflay</strain>
    </source>
</reference>
<protein>
    <submittedName>
        <fullName evidence="2">Uncharacterized protein</fullName>
    </submittedName>
</protein>
<gene>
    <name evidence="2" type="primary">LOC110779229</name>
</gene>
<proteinExistence type="predicted"/>
<dbReference type="KEGG" id="soe:110779229"/>
<reference evidence="2" key="2">
    <citation type="submission" date="2025-08" db="UniProtKB">
        <authorList>
            <consortium name="RefSeq"/>
        </authorList>
    </citation>
    <scope>IDENTIFICATION</scope>
    <source>
        <tissue evidence="2">Leaf</tissue>
    </source>
</reference>
<organism evidence="1 2">
    <name type="scientific">Spinacia oleracea</name>
    <name type="common">Spinach</name>
    <dbReference type="NCBI Taxonomy" id="3562"/>
    <lineage>
        <taxon>Eukaryota</taxon>
        <taxon>Viridiplantae</taxon>
        <taxon>Streptophyta</taxon>
        <taxon>Embryophyta</taxon>
        <taxon>Tracheophyta</taxon>
        <taxon>Spermatophyta</taxon>
        <taxon>Magnoliopsida</taxon>
        <taxon>eudicotyledons</taxon>
        <taxon>Gunneridae</taxon>
        <taxon>Pentapetalae</taxon>
        <taxon>Caryophyllales</taxon>
        <taxon>Chenopodiaceae</taxon>
        <taxon>Chenopodioideae</taxon>
        <taxon>Anserineae</taxon>
        <taxon>Spinacia</taxon>
    </lineage>
</organism>
<name>A0A9R0JLT6_SPIOL</name>
<dbReference type="OrthoDB" id="1303235at2759"/>
<evidence type="ECO:0000313" key="1">
    <source>
        <dbReference type="Proteomes" id="UP000813463"/>
    </source>
</evidence>
<evidence type="ECO:0000313" key="2">
    <source>
        <dbReference type="RefSeq" id="XP_021839455.1"/>
    </source>
</evidence>
<dbReference type="AlphaFoldDB" id="A0A9R0JLT6"/>